<dbReference type="FunFam" id="1.20.140.10:FF:000001">
    <property type="entry name" value="Acyl-CoA dehydrogenase"/>
    <property type="match status" value="1"/>
</dbReference>
<evidence type="ECO:0000256" key="8">
    <source>
        <dbReference type="RuleBase" id="RU362125"/>
    </source>
</evidence>
<evidence type="ECO:0000259" key="9">
    <source>
        <dbReference type="Pfam" id="PF00441"/>
    </source>
</evidence>
<dbReference type="InterPro" id="IPR046373">
    <property type="entry name" value="Acyl-CoA_Oxase/DH_mid-dom_sf"/>
</dbReference>
<dbReference type="Gene3D" id="2.40.110.10">
    <property type="entry name" value="Butyryl-CoA Dehydrogenase, subunit A, domain 2"/>
    <property type="match status" value="1"/>
</dbReference>
<dbReference type="SUPFAM" id="SSF56645">
    <property type="entry name" value="Acyl-CoA dehydrogenase NM domain-like"/>
    <property type="match status" value="1"/>
</dbReference>
<dbReference type="RefSeq" id="WP_307718822.1">
    <property type="nucleotide sequence ID" value="NZ_BFAV01000157.1"/>
</dbReference>
<sequence>MELLACLLLIVGMQGVKELCYLIENFLKSIMGGSTVDFELTEELQDIKKLARDFAVKEILPTVDLDDKAHRFRHDLVKKMGELGFFGCVVPEEYGGNEMGFLAITLIAEEIARVHSSMRLPFNMNALGPALTILKYGSEYLKKKYVPGLASAELLGAFAITEADAGSDVASMKTRAVPEGDHYVVNGSKMWISNAPVADVALLYAYTDPSKRAEGMSAFVLDVKSPGVSVDPITEKLGTWAAPVGAMTFENVRIPRENLLGKEGDGFKICMAQLDDTRLGCAAGGLGVAQACIDAVLQYANQREQFGRPVGKFQMIQDMIAQMVVETEAARFLVYRAATLKDKGVPNTLETSMGKYAAAEAANKCADYAMKIYGSYGYSEEYPVARFYRDAKSYQIVEGTSNIQKMIIANDALGYRKANRR</sequence>
<dbReference type="NCBIfam" id="NF045552">
    <property type="entry name" value="GlutCoADH_Des"/>
    <property type="match status" value="1"/>
</dbReference>
<dbReference type="PANTHER" id="PTHR43884">
    <property type="entry name" value="ACYL-COA DEHYDROGENASE"/>
    <property type="match status" value="1"/>
</dbReference>
<dbReference type="Gene3D" id="1.20.140.10">
    <property type="entry name" value="Butyryl-CoA Dehydrogenase, subunit A, domain 3"/>
    <property type="match status" value="1"/>
</dbReference>
<evidence type="ECO:0000259" key="11">
    <source>
        <dbReference type="Pfam" id="PF02771"/>
    </source>
</evidence>
<name>A0A2L2XMT1_9FIRM</name>
<protein>
    <submittedName>
        <fullName evidence="12">Butyryl-CoA dehydrogenase</fullName>
    </submittedName>
</protein>
<feature type="domain" description="Acyl-CoA oxidase/dehydrogenase middle" evidence="10">
    <location>
        <begin position="157"/>
        <end position="252"/>
    </location>
</feature>
<dbReference type="InterPro" id="IPR037069">
    <property type="entry name" value="AcylCoA_DH/ox_N_sf"/>
</dbReference>
<keyword evidence="7 8" id="KW-0560">Oxidoreductase</keyword>
<comment type="cofactor">
    <cofactor evidence="1 8">
        <name>FAD</name>
        <dbReference type="ChEBI" id="CHEBI:57692"/>
    </cofactor>
</comment>
<evidence type="ECO:0000256" key="1">
    <source>
        <dbReference type="ARBA" id="ARBA00001974"/>
    </source>
</evidence>
<evidence type="ECO:0000256" key="6">
    <source>
        <dbReference type="ARBA" id="ARBA00022827"/>
    </source>
</evidence>
<feature type="domain" description="Acyl-CoA dehydrogenase/oxidase C-terminal" evidence="9">
    <location>
        <begin position="264"/>
        <end position="411"/>
    </location>
</feature>
<keyword evidence="13" id="KW-1185">Reference proteome</keyword>
<comment type="caution">
    <text evidence="12">The sequence shown here is derived from an EMBL/GenBank/DDBJ whole genome shotgun (WGS) entry which is preliminary data.</text>
</comment>
<gene>
    <name evidence="12" type="ORF">DCCM_4384</name>
</gene>
<dbReference type="InterPro" id="IPR009075">
    <property type="entry name" value="AcylCo_DH/oxidase_C"/>
</dbReference>
<dbReference type="AlphaFoldDB" id="A0A2L2XMT1"/>
<dbReference type="InterPro" id="IPR006091">
    <property type="entry name" value="Acyl-CoA_Oxase/DH_mid-dom"/>
</dbReference>
<dbReference type="Proteomes" id="UP000239549">
    <property type="component" value="Unassembled WGS sequence"/>
</dbReference>
<dbReference type="EMBL" id="BFAV01000157">
    <property type="protein sequence ID" value="GBF35261.1"/>
    <property type="molecule type" value="Genomic_DNA"/>
</dbReference>
<evidence type="ECO:0000256" key="4">
    <source>
        <dbReference type="ARBA" id="ARBA00022456"/>
    </source>
</evidence>
<dbReference type="FunFam" id="2.40.110.10:FF:000001">
    <property type="entry name" value="Acyl-CoA dehydrogenase, mitochondrial"/>
    <property type="match status" value="1"/>
</dbReference>
<evidence type="ECO:0000313" key="12">
    <source>
        <dbReference type="EMBL" id="GBF35261.1"/>
    </source>
</evidence>
<dbReference type="Pfam" id="PF02771">
    <property type="entry name" value="Acyl-CoA_dh_N"/>
    <property type="match status" value="1"/>
</dbReference>
<dbReference type="SUPFAM" id="SSF47203">
    <property type="entry name" value="Acyl-CoA dehydrogenase C-terminal domain-like"/>
    <property type="match status" value="1"/>
</dbReference>
<keyword evidence="5 8" id="KW-0285">Flavoprotein</keyword>
<proteinExistence type="inferred from homology"/>
<feature type="domain" description="Acyl-CoA dehydrogenase/oxidase N-terminal" evidence="11">
    <location>
        <begin position="41"/>
        <end position="153"/>
    </location>
</feature>
<dbReference type="GO" id="GO:0009083">
    <property type="term" value="P:branched-chain amino acid catabolic process"/>
    <property type="evidence" value="ECO:0007669"/>
    <property type="project" value="UniProtKB-KW"/>
</dbReference>
<reference evidence="13" key="1">
    <citation type="submission" date="2018-02" db="EMBL/GenBank/DDBJ databases">
        <title>Genome sequence of Desulfocucumis palustris strain NAW-5.</title>
        <authorList>
            <person name="Watanabe M."/>
            <person name="Kojima H."/>
            <person name="Fukui M."/>
        </authorList>
    </citation>
    <scope>NUCLEOTIDE SEQUENCE [LARGE SCALE GENOMIC DNA]</scope>
    <source>
        <strain evidence="13">NAW-5</strain>
    </source>
</reference>
<dbReference type="Gene3D" id="1.10.540.10">
    <property type="entry name" value="Acyl-CoA dehydrogenase/oxidase, N-terminal domain"/>
    <property type="match status" value="1"/>
</dbReference>
<dbReference type="Pfam" id="PF00441">
    <property type="entry name" value="Acyl-CoA_dh_1"/>
    <property type="match status" value="1"/>
</dbReference>
<evidence type="ECO:0000256" key="5">
    <source>
        <dbReference type="ARBA" id="ARBA00022630"/>
    </source>
</evidence>
<evidence type="ECO:0000259" key="10">
    <source>
        <dbReference type="Pfam" id="PF02770"/>
    </source>
</evidence>
<dbReference type="FunFam" id="1.10.540.10:FF:000002">
    <property type="entry name" value="Acyl-CoA dehydrogenase FadE19"/>
    <property type="match status" value="1"/>
</dbReference>
<dbReference type="InterPro" id="IPR006089">
    <property type="entry name" value="Acyl-CoA_DH_CS"/>
</dbReference>
<dbReference type="InterPro" id="IPR036250">
    <property type="entry name" value="AcylCo_DH-like_C"/>
</dbReference>
<comment type="similarity">
    <text evidence="3 8">Belongs to the acyl-CoA dehydrogenase family.</text>
</comment>
<organism evidence="12 13">
    <name type="scientific">Desulfocucumis palustris</name>
    <dbReference type="NCBI Taxonomy" id="1898651"/>
    <lineage>
        <taxon>Bacteria</taxon>
        <taxon>Bacillati</taxon>
        <taxon>Bacillota</taxon>
        <taxon>Clostridia</taxon>
        <taxon>Eubacteriales</taxon>
        <taxon>Desulfocucumaceae</taxon>
        <taxon>Desulfocucumis</taxon>
    </lineage>
</organism>
<dbReference type="InterPro" id="IPR009100">
    <property type="entry name" value="AcylCoA_DH/oxidase_NM_dom_sf"/>
</dbReference>
<dbReference type="GO" id="GO:0050660">
    <property type="term" value="F:flavin adenine dinucleotide binding"/>
    <property type="evidence" value="ECO:0007669"/>
    <property type="project" value="InterPro"/>
</dbReference>
<comment type="pathway">
    <text evidence="2">Amino-acid degradation; L-valine degradation.</text>
</comment>
<accession>A0A2L2XMT1</accession>
<keyword evidence="6 8" id="KW-0274">FAD</keyword>
<evidence type="ECO:0000313" key="13">
    <source>
        <dbReference type="Proteomes" id="UP000239549"/>
    </source>
</evidence>
<evidence type="ECO:0000256" key="3">
    <source>
        <dbReference type="ARBA" id="ARBA00009347"/>
    </source>
</evidence>
<dbReference type="InterPro" id="IPR054641">
    <property type="entry name" value="GlutCoADH_Des"/>
</dbReference>
<dbReference type="Pfam" id="PF02770">
    <property type="entry name" value="Acyl-CoA_dh_M"/>
    <property type="match status" value="1"/>
</dbReference>
<dbReference type="PROSITE" id="PS00072">
    <property type="entry name" value="ACYL_COA_DH_1"/>
    <property type="match status" value="1"/>
</dbReference>
<dbReference type="InterPro" id="IPR013786">
    <property type="entry name" value="AcylCoA_DH/ox_N"/>
</dbReference>
<evidence type="ECO:0000256" key="2">
    <source>
        <dbReference type="ARBA" id="ARBA00005109"/>
    </source>
</evidence>
<keyword evidence="4" id="KW-0101">Branched-chain amino acid catabolism</keyword>
<evidence type="ECO:0000256" key="7">
    <source>
        <dbReference type="ARBA" id="ARBA00023002"/>
    </source>
</evidence>
<dbReference type="PANTHER" id="PTHR43884:SF12">
    <property type="entry name" value="ISOVALERYL-COA DEHYDROGENASE, MITOCHONDRIAL-RELATED"/>
    <property type="match status" value="1"/>
</dbReference>
<dbReference type="GO" id="GO:0003995">
    <property type="term" value="F:acyl-CoA dehydrogenase activity"/>
    <property type="evidence" value="ECO:0007669"/>
    <property type="project" value="InterPro"/>
</dbReference>